<dbReference type="Proteomes" id="UP000800041">
    <property type="component" value="Unassembled WGS sequence"/>
</dbReference>
<sequence>MMKFAKDTTTEPYVRDLEYRGFVEGLIVKDISTNDVLCHYFGGIPYASPPVGAFRWRRPRPLAVCYRYGTKADPGKFTDGTSICPQPGSKSDQVDEDCLELNIWIPAGEPPKGGWPVYFYIHGGFLQFGHPNSGDLTSLLSSTSVKAIIVKPAYRLNVIGFLASKELLNDPANLDRTVGNLGFWDQRLALEWTYKNISYFSGNPSNITIGGYSAGAHSAFHQLAYDLWNPLPSGRPIARRCVMHSNSPGPQPKNLSLAQEQFNVLIRALDIPSALPAAEKLSRLRALPPDTLLKASMKLKLHTFRAVTDGTFIRQDLYQSINDGTFAKKLLAHGIELMIGECRDEWHVYGAFRPPVKNTPEAVFDRLCADFSPSVSAALLDYYSPGRKLPSQCKSWRELFGRLFADINIHALERGFINKLDEHGAGGLIHRYRIEWRAKCCDRSFPKQWGVTHGTDGAIWFYGDGQNLEEDERDLVKNGFLNLYGAFLRGESIQKDWGLEGKGVRVVRRLKGDGSVDVWEDTDWEKGLEVWELVSRAGKKDTMSL</sequence>
<evidence type="ECO:0000259" key="1">
    <source>
        <dbReference type="Pfam" id="PF00135"/>
    </source>
</evidence>
<dbReference type="EMBL" id="ML977144">
    <property type="protein sequence ID" value="KAF1989787.1"/>
    <property type="molecule type" value="Genomic_DNA"/>
</dbReference>
<dbReference type="InterPro" id="IPR002018">
    <property type="entry name" value="CarbesteraseB"/>
</dbReference>
<evidence type="ECO:0000313" key="2">
    <source>
        <dbReference type="EMBL" id="KAF1989787.1"/>
    </source>
</evidence>
<dbReference type="Pfam" id="PF00135">
    <property type="entry name" value="COesterase"/>
    <property type="match status" value="1"/>
</dbReference>
<gene>
    <name evidence="2" type="ORF">K402DRAFT_263631</name>
</gene>
<proteinExistence type="predicted"/>
<dbReference type="OrthoDB" id="6846267at2759"/>
<feature type="domain" description="Carboxylesterase type B" evidence="1">
    <location>
        <begin position="17"/>
        <end position="462"/>
    </location>
</feature>
<keyword evidence="3" id="KW-1185">Reference proteome</keyword>
<protein>
    <submittedName>
        <fullName evidence="2">Paraben-hydrolyzing esterase</fullName>
    </submittedName>
</protein>
<reference evidence="2" key="1">
    <citation type="journal article" date="2020" name="Stud. Mycol.">
        <title>101 Dothideomycetes genomes: a test case for predicting lifestyles and emergence of pathogens.</title>
        <authorList>
            <person name="Haridas S."/>
            <person name="Albert R."/>
            <person name="Binder M."/>
            <person name="Bloem J."/>
            <person name="Labutti K."/>
            <person name="Salamov A."/>
            <person name="Andreopoulos B."/>
            <person name="Baker S."/>
            <person name="Barry K."/>
            <person name="Bills G."/>
            <person name="Bluhm B."/>
            <person name="Cannon C."/>
            <person name="Castanera R."/>
            <person name="Culley D."/>
            <person name="Daum C."/>
            <person name="Ezra D."/>
            <person name="Gonzalez J."/>
            <person name="Henrissat B."/>
            <person name="Kuo A."/>
            <person name="Liang C."/>
            <person name="Lipzen A."/>
            <person name="Lutzoni F."/>
            <person name="Magnuson J."/>
            <person name="Mondo S."/>
            <person name="Nolan M."/>
            <person name="Ohm R."/>
            <person name="Pangilinan J."/>
            <person name="Park H.-J."/>
            <person name="Ramirez L."/>
            <person name="Alfaro M."/>
            <person name="Sun H."/>
            <person name="Tritt A."/>
            <person name="Yoshinaga Y."/>
            <person name="Zwiers L.-H."/>
            <person name="Turgeon B."/>
            <person name="Goodwin S."/>
            <person name="Spatafora J."/>
            <person name="Crous P."/>
            <person name="Grigoriev I."/>
        </authorList>
    </citation>
    <scope>NUCLEOTIDE SEQUENCE</scope>
    <source>
        <strain evidence="2">CBS 113979</strain>
    </source>
</reference>
<organism evidence="2 3">
    <name type="scientific">Aulographum hederae CBS 113979</name>
    <dbReference type="NCBI Taxonomy" id="1176131"/>
    <lineage>
        <taxon>Eukaryota</taxon>
        <taxon>Fungi</taxon>
        <taxon>Dikarya</taxon>
        <taxon>Ascomycota</taxon>
        <taxon>Pezizomycotina</taxon>
        <taxon>Dothideomycetes</taxon>
        <taxon>Pleosporomycetidae</taxon>
        <taxon>Aulographales</taxon>
        <taxon>Aulographaceae</taxon>
    </lineage>
</organism>
<dbReference type="SUPFAM" id="SSF53474">
    <property type="entry name" value="alpha/beta-Hydrolases"/>
    <property type="match status" value="1"/>
</dbReference>
<accession>A0A6G1H9P5</accession>
<dbReference type="Gene3D" id="3.40.50.1820">
    <property type="entry name" value="alpha/beta hydrolase"/>
    <property type="match status" value="1"/>
</dbReference>
<evidence type="ECO:0000313" key="3">
    <source>
        <dbReference type="Proteomes" id="UP000800041"/>
    </source>
</evidence>
<dbReference type="PANTHER" id="PTHR43142:SF4">
    <property type="entry name" value="CARBOXYLIC ESTER HYDROLASE"/>
    <property type="match status" value="1"/>
</dbReference>
<dbReference type="PANTHER" id="PTHR43142">
    <property type="entry name" value="CARBOXYLIC ESTER HYDROLASE"/>
    <property type="match status" value="1"/>
</dbReference>
<dbReference type="InterPro" id="IPR029058">
    <property type="entry name" value="AB_hydrolase_fold"/>
</dbReference>
<dbReference type="AlphaFoldDB" id="A0A6G1H9P5"/>
<name>A0A6G1H9P5_9PEZI</name>